<proteinExistence type="predicted"/>
<reference evidence="1" key="2">
    <citation type="journal article" date="2015" name="Fish Shellfish Immunol.">
        <title>Early steps in the European eel (Anguilla anguilla)-Vibrio vulnificus interaction in the gills: Role of the RtxA13 toxin.</title>
        <authorList>
            <person name="Callol A."/>
            <person name="Pajuelo D."/>
            <person name="Ebbesson L."/>
            <person name="Teles M."/>
            <person name="MacKenzie S."/>
            <person name="Amaro C."/>
        </authorList>
    </citation>
    <scope>NUCLEOTIDE SEQUENCE</scope>
</reference>
<protein>
    <submittedName>
        <fullName evidence="1">Uncharacterized protein</fullName>
    </submittedName>
</protein>
<dbReference type="EMBL" id="GBXM01108973">
    <property type="protein sequence ID" value="JAG99603.1"/>
    <property type="molecule type" value="Transcribed_RNA"/>
</dbReference>
<sequence>MRLKLIQDQCLELLAGVPASHDRLGVLCPCQLATWIPFPVPDPVALGFSHNLLTYTPTKGQAHPALLPHFYP</sequence>
<accession>A0A0E9P5D9</accession>
<evidence type="ECO:0000313" key="1">
    <source>
        <dbReference type="EMBL" id="JAG99603.1"/>
    </source>
</evidence>
<organism evidence="1">
    <name type="scientific">Anguilla anguilla</name>
    <name type="common">European freshwater eel</name>
    <name type="synonym">Muraena anguilla</name>
    <dbReference type="NCBI Taxonomy" id="7936"/>
    <lineage>
        <taxon>Eukaryota</taxon>
        <taxon>Metazoa</taxon>
        <taxon>Chordata</taxon>
        <taxon>Craniata</taxon>
        <taxon>Vertebrata</taxon>
        <taxon>Euteleostomi</taxon>
        <taxon>Actinopterygii</taxon>
        <taxon>Neopterygii</taxon>
        <taxon>Teleostei</taxon>
        <taxon>Anguilliformes</taxon>
        <taxon>Anguillidae</taxon>
        <taxon>Anguilla</taxon>
    </lineage>
</organism>
<reference evidence="1" key="1">
    <citation type="submission" date="2014-11" db="EMBL/GenBank/DDBJ databases">
        <authorList>
            <person name="Amaro Gonzalez C."/>
        </authorList>
    </citation>
    <scope>NUCLEOTIDE SEQUENCE</scope>
</reference>
<name>A0A0E9P5D9_ANGAN</name>
<dbReference type="AlphaFoldDB" id="A0A0E9P5D9"/>